<dbReference type="InterPro" id="IPR011467">
    <property type="entry name" value="DUF1573"/>
</dbReference>
<protein>
    <submittedName>
        <fullName evidence="3">DUF1573 domain-containing protein</fullName>
    </submittedName>
</protein>
<evidence type="ECO:0000256" key="1">
    <source>
        <dbReference type="SAM" id="MobiDB-lite"/>
    </source>
</evidence>
<keyword evidence="4" id="KW-1185">Reference proteome</keyword>
<keyword evidence="2" id="KW-0732">Signal</keyword>
<dbReference type="PANTHER" id="PTHR37833">
    <property type="entry name" value="LIPOPROTEIN-RELATED"/>
    <property type="match status" value="1"/>
</dbReference>
<feature type="region of interest" description="Disordered" evidence="1">
    <location>
        <begin position="149"/>
        <end position="193"/>
    </location>
</feature>
<dbReference type="PROSITE" id="PS51257">
    <property type="entry name" value="PROKAR_LIPOPROTEIN"/>
    <property type="match status" value="1"/>
</dbReference>
<dbReference type="Gene3D" id="2.60.40.10">
    <property type="entry name" value="Immunoglobulins"/>
    <property type="match status" value="1"/>
</dbReference>
<gene>
    <name evidence="3" type="ORF">HNV10_11445</name>
</gene>
<feature type="signal peptide" evidence="2">
    <location>
        <begin position="1"/>
        <end position="23"/>
    </location>
</feature>
<evidence type="ECO:0000256" key="2">
    <source>
        <dbReference type="SAM" id="SignalP"/>
    </source>
</evidence>
<dbReference type="Pfam" id="PF07610">
    <property type="entry name" value="DUF1573"/>
    <property type="match status" value="1"/>
</dbReference>
<dbReference type="Proteomes" id="UP000805085">
    <property type="component" value="Unassembled WGS sequence"/>
</dbReference>
<accession>A0ABX2E829</accession>
<dbReference type="InterPro" id="IPR013783">
    <property type="entry name" value="Ig-like_fold"/>
</dbReference>
<reference evidence="3 4" key="1">
    <citation type="journal article" date="2015" name="Int. J. Syst. Evol. Microbiol.">
        <title>Winogradskyella litoriviva sp. nov., isolated from coastal seawater.</title>
        <authorList>
            <person name="Nedashkovskaya O.I."/>
            <person name="Kukhlevskiy A.D."/>
            <person name="Zhukova N.V."/>
            <person name="Kim S.J."/>
            <person name="Rhee S.K."/>
            <person name="Mikhailov V.V."/>
        </authorList>
    </citation>
    <scope>NUCLEOTIDE SEQUENCE [LARGE SCALE GENOMIC DNA]</scope>
    <source>
        <strain evidence="3 4">KMM6491</strain>
    </source>
</reference>
<dbReference type="RefSeq" id="WP_173301495.1">
    <property type="nucleotide sequence ID" value="NZ_JABRWQ010000004.1"/>
</dbReference>
<dbReference type="EMBL" id="JABRWQ010000004">
    <property type="protein sequence ID" value="NRD23861.1"/>
    <property type="molecule type" value="Genomic_DNA"/>
</dbReference>
<sequence length="193" mass="20363">MKKVILGLSALCMVAFTSCKEDAASKIKTENIAVAAERDANAGDFPVISLDKTEHDFGTIENGTPVETIFKYTNTGNSMLVVSNIKSTCGCTVPSNWTKEVAPGETGEFSVKFNGKGNGKVTKSITMTTNTEKGKEMLKISAFVEQDPNAAKKATAPTQKAGKATINPLSVDNGAAAPRKSSTQPGHEGHNHD</sequence>
<name>A0ABX2E829_9FLAO</name>
<feature type="chain" id="PRO_5045736067" evidence="2">
    <location>
        <begin position="24"/>
        <end position="193"/>
    </location>
</feature>
<organism evidence="3 4">
    <name type="scientific">Winogradskyella litoriviva</name>
    <dbReference type="NCBI Taxonomy" id="1220182"/>
    <lineage>
        <taxon>Bacteria</taxon>
        <taxon>Pseudomonadati</taxon>
        <taxon>Bacteroidota</taxon>
        <taxon>Flavobacteriia</taxon>
        <taxon>Flavobacteriales</taxon>
        <taxon>Flavobacteriaceae</taxon>
        <taxon>Winogradskyella</taxon>
    </lineage>
</organism>
<proteinExistence type="predicted"/>
<evidence type="ECO:0000313" key="4">
    <source>
        <dbReference type="Proteomes" id="UP000805085"/>
    </source>
</evidence>
<comment type="caution">
    <text evidence="3">The sequence shown here is derived from an EMBL/GenBank/DDBJ whole genome shotgun (WGS) entry which is preliminary data.</text>
</comment>
<feature type="compositionally biased region" description="Low complexity" evidence="1">
    <location>
        <begin position="151"/>
        <end position="165"/>
    </location>
</feature>
<dbReference type="PANTHER" id="PTHR37833:SF1">
    <property type="entry name" value="SIGNAL PEPTIDE PROTEIN"/>
    <property type="match status" value="1"/>
</dbReference>
<evidence type="ECO:0000313" key="3">
    <source>
        <dbReference type="EMBL" id="NRD23861.1"/>
    </source>
</evidence>